<evidence type="ECO:0000256" key="6">
    <source>
        <dbReference type="SAM" id="Phobius"/>
    </source>
</evidence>
<feature type="transmembrane region" description="Helical" evidence="6">
    <location>
        <begin position="709"/>
        <end position="728"/>
    </location>
</feature>
<evidence type="ECO:0000313" key="8">
    <source>
        <dbReference type="EMBL" id="EOA56803.1"/>
    </source>
</evidence>
<sequence length="780" mass="89380">MNTIAIFKIIFRGWWRNKLFILISLISLTVGLGCTNLLVTFFIHEYNIEQQTPDRHLIFALRQDSPMEEGVKVSYVNANTAEQIKGKYAEITDMLRLNGMYADICKYNGIKYEHPLFICADSTLNKFFHYTTLEGNLSTVLTTPDKIAISETFARKLFHGHSGIGEMIEIIDADGKTQKYEVGAILKERPQSFLHFDLLTGITGEFWGGPTLLKLHPGASASLLQEKIRKDKIPTLTPGSTQYYVDALKNLYFNTNKNSKQQELPYFQQSDVPLLYIGLISALLVLAIACFNYTNLSLSRTLQQIKMIHIEKLMGAQLKEIRRQLFYDATLTVLLSFLFSLLLINDLLPWFNELLSAHLSLSFFFSWQVLPLLLAFVSAMAVIPGLYISRKLSRQTLSEYSHNYTGRRKQQQIWILVTLQFIFSIGLVYATAMAQAQMGLLKSRACRYENTIELNGKSPFYKELKNINGIESISLSMSSVLNAWMHELPMQQPDGSVKHYYTIQIPTDTAFLSTMHIRQLAGVSPAKAYQEYSHPVFINESYARILNIDASKIGHNLREFDTFSDSLSILAGIIENFPFNSLEEEIAGQKISFAPESSLTRAGMFIQARLHPETRHETLAQIKELWEKMYDGREFQYTDMHQQFMQRNKIITTLSKILISYSLIAMVLTCFGLFGISWYAVRHRTREIAIRKVHGALNRQIVWALNRSFLWQILIAYTIAIPLVWWLMEHWLAQFAYRASATWWNFVLPLALVLVVTGITVTIHSYRAARSNPTESLKTE</sequence>
<protein>
    <recommendedName>
        <fullName evidence="7">ABC3 transporter permease C-terminal domain-containing protein</fullName>
    </recommendedName>
</protein>
<proteinExistence type="predicted"/>
<dbReference type="RefSeq" id="WP_005937874.1">
    <property type="nucleotide sequence ID" value="NZ_KB890397.1"/>
</dbReference>
<gene>
    <name evidence="8" type="ORF">HMPREF1534_00993</name>
</gene>
<dbReference type="GO" id="GO:0022857">
    <property type="term" value="F:transmembrane transporter activity"/>
    <property type="evidence" value="ECO:0007669"/>
    <property type="project" value="TreeGrafter"/>
</dbReference>
<dbReference type="PANTHER" id="PTHR30572">
    <property type="entry name" value="MEMBRANE COMPONENT OF TRANSPORTER-RELATED"/>
    <property type="match status" value="1"/>
</dbReference>
<keyword evidence="5 6" id="KW-0472">Membrane</keyword>
<evidence type="ECO:0000256" key="5">
    <source>
        <dbReference type="ARBA" id="ARBA00023136"/>
    </source>
</evidence>
<feature type="transmembrane region" description="Helical" evidence="6">
    <location>
        <begin position="325"/>
        <end position="344"/>
    </location>
</feature>
<feature type="domain" description="ABC3 transporter permease C-terminal" evidence="7">
    <location>
        <begin position="660"/>
        <end position="773"/>
    </location>
</feature>
<dbReference type="eggNOG" id="COG0577">
    <property type="taxonomic scope" value="Bacteria"/>
</dbReference>
<feature type="transmembrane region" description="Helical" evidence="6">
    <location>
        <begin position="20"/>
        <end position="43"/>
    </location>
</feature>
<organism evidence="8 9">
    <name type="scientific">Phocaeicola massiliensis B84634 = Timone 84634 = DSM 17679 = JCM 13223</name>
    <dbReference type="NCBI Taxonomy" id="1121098"/>
    <lineage>
        <taxon>Bacteria</taxon>
        <taxon>Pseudomonadati</taxon>
        <taxon>Bacteroidota</taxon>
        <taxon>Bacteroidia</taxon>
        <taxon>Bacteroidales</taxon>
        <taxon>Bacteroidaceae</taxon>
        <taxon>Phocaeicola</taxon>
    </lineage>
</organism>
<dbReference type="GeneID" id="60062971"/>
<reference evidence="8 9" key="1">
    <citation type="submission" date="2013-04" db="EMBL/GenBank/DDBJ databases">
        <title>The Genome Sequence of Bacteroides massiliensis DSM 17679.</title>
        <authorList>
            <consortium name="The Broad Institute Genomics Platform"/>
            <person name="Earl A."/>
            <person name="Ward D."/>
            <person name="Feldgarden M."/>
            <person name="Gevers D."/>
            <person name="Martens E."/>
            <person name="Fenner L."/>
            <person name="Roux V."/>
            <person name="Mallet M.N."/>
            <person name="Raoult D."/>
            <person name="Walker B."/>
            <person name="Young S."/>
            <person name="Zeng Q."/>
            <person name="Gargeya S."/>
            <person name="Fitzgerald M."/>
            <person name="Haas B."/>
            <person name="Abouelleil A."/>
            <person name="Allen A.W."/>
            <person name="Alvarado L."/>
            <person name="Arachchi H.M."/>
            <person name="Berlin A.M."/>
            <person name="Chapman S.B."/>
            <person name="Gainer-Dewar J."/>
            <person name="Goldberg J."/>
            <person name="Griggs A."/>
            <person name="Gujja S."/>
            <person name="Hansen M."/>
            <person name="Howarth C."/>
            <person name="Imamovic A."/>
            <person name="Ireland A."/>
            <person name="Larimer J."/>
            <person name="McCowan C."/>
            <person name="Murphy C."/>
            <person name="Pearson M."/>
            <person name="Poon T.W."/>
            <person name="Priest M."/>
            <person name="Roberts A."/>
            <person name="Saif S."/>
            <person name="Shea T."/>
            <person name="Sisk P."/>
            <person name="Sykes S."/>
            <person name="Wortman J."/>
            <person name="Nusbaum C."/>
            <person name="Birren B."/>
        </authorList>
    </citation>
    <scope>NUCLEOTIDE SEQUENCE [LARGE SCALE GENOMIC DNA]</scope>
    <source>
        <strain evidence="9">B84634 / Timone 84634 / DSM 17679 / JCM 13223</strain>
    </source>
</reference>
<comment type="subcellular location">
    <subcellularLocation>
        <location evidence="1">Cell membrane</location>
        <topology evidence="1">Multi-pass membrane protein</topology>
    </subcellularLocation>
</comment>
<dbReference type="InterPro" id="IPR050250">
    <property type="entry name" value="Macrolide_Exporter_MacB"/>
</dbReference>
<dbReference type="GO" id="GO:0005886">
    <property type="term" value="C:plasma membrane"/>
    <property type="evidence" value="ECO:0007669"/>
    <property type="project" value="UniProtKB-SubCell"/>
</dbReference>
<dbReference type="AlphaFoldDB" id="U6RNK1"/>
<dbReference type="HOGENOM" id="CLU_008713_1_0_10"/>
<dbReference type="Proteomes" id="UP000017831">
    <property type="component" value="Unassembled WGS sequence"/>
</dbReference>
<feature type="transmembrane region" description="Helical" evidence="6">
    <location>
        <begin position="364"/>
        <end position="388"/>
    </location>
</feature>
<name>U6RNK1_9BACT</name>
<keyword evidence="2" id="KW-1003">Cell membrane</keyword>
<feature type="transmembrane region" description="Helical" evidence="6">
    <location>
        <begin position="413"/>
        <end position="434"/>
    </location>
</feature>
<evidence type="ECO:0000256" key="1">
    <source>
        <dbReference type="ARBA" id="ARBA00004651"/>
    </source>
</evidence>
<dbReference type="EMBL" id="AQHY01000010">
    <property type="protein sequence ID" value="EOA56803.1"/>
    <property type="molecule type" value="Genomic_DNA"/>
</dbReference>
<evidence type="ECO:0000256" key="4">
    <source>
        <dbReference type="ARBA" id="ARBA00022989"/>
    </source>
</evidence>
<dbReference type="InterPro" id="IPR003838">
    <property type="entry name" value="ABC3_permease_C"/>
</dbReference>
<dbReference type="OrthoDB" id="1385996at2"/>
<evidence type="ECO:0000256" key="2">
    <source>
        <dbReference type="ARBA" id="ARBA00022475"/>
    </source>
</evidence>
<dbReference type="Pfam" id="PF02687">
    <property type="entry name" value="FtsX"/>
    <property type="match status" value="2"/>
</dbReference>
<evidence type="ECO:0000313" key="9">
    <source>
        <dbReference type="Proteomes" id="UP000017831"/>
    </source>
</evidence>
<keyword evidence="3 6" id="KW-0812">Transmembrane</keyword>
<comment type="caution">
    <text evidence="8">The sequence shown here is derived from an EMBL/GenBank/DDBJ whole genome shotgun (WGS) entry which is preliminary data.</text>
</comment>
<dbReference type="PATRIC" id="fig|1121098.3.peg.1008"/>
<keyword evidence="9" id="KW-1185">Reference proteome</keyword>
<keyword evidence="4 6" id="KW-1133">Transmembrane helix</keyword>
<dbReference type="STRING" id="1121098.HMPREF1534_00993"/>
<feature type="transmembrane region" description="Helical" evidence="6">
    <location>
        <begin position="274"/>
        <end position="294"/>
    </location>
</feature>
<feature type="transmembrane region" description="Helical" evidence="6">
    <location>
        <begin position="658"/>
        <end position="681"/>
    </location>
</feature>
<dbReference type="PANTHER" id="PTHR30572:SF18">
    <property type="entry name" value="ABC-TYPE MACROLIDE FAMILY EXPORT SYSTEM PERMEASE COMPONENT 2"/>
    <property type="match status" value="1"/>
</dbReference>
<feature type="transmembrane region" description="Helical" evidence="6">
    <location>
        <begin position="743"/>
        <end position="763"/>
    </location>
</feature>
<evidence type="ECO:0000256" key="3">
    <source>
        <dbReference type="ARBA" id="ARBA00022692"/>
    </source>
</evidence>
<feature type="domain" description="ABC3 transporter permease C-terminal" evidence="7">
    <location>
        <begin position="280"/>
        <end position="396"/>
    </location>
</feature>
<accession>U6RNK1</accession>
<evidence type="ECO:0000259" key="7">
    <source>
        <dbReference type="Pfam" id="PF02687"/>
    </source>
</evidence>